<feature type="compositionally biased region" description="Polar residues" evidence="1">
    <location>
        <begin position="515"/>
        <end position="536"/>
    </location>
</feature>
<keyword evidence="4" id="KW-1185">Reference proteome</keyword>
<evidence type="ECO:0000256" key="1">
    <source>
        <dbReference type="SAM" id="MobiDB-lite"/>
    </source>
</evidence>
<feature type="domain" description="Cyclic nucleotide-binding" evidence="2">
    <location>
        <begin position="245"/>
        <end position="314"/>
    </location>
</feature>
<dbReference type="Proteomes" id="UP000054937">
    <property type="component" value="Unassembled WGS sequence"/>
</dbReference>
<sequence length="1326" mass="156301">MLNSTRREKLSKEVQKYTKLDKPKFNIKLKKLDVGKIEKKISKKYETYIDYLRILNGPYQNEPLLMNIESILQTPFNQRKKSELEFLEQALYQFETFKKLADIYGQVILQELSSVMILKRGEMNSFVFEKGSCPTIFYVVLRGQVSIHYNTDIINLEKLEKDRKISIGQGLNYEQVLEQTTITKYFHIDIPTCFFAVDRIYLNQIIKRRQADLEQQDKYNNLLKNIKIEKGIIEERVKILQSMKIFSQVPLRDLGQLALHFKELQCVKNQVIYKQGEISEYFYIIIDGECNLVKMNERKDVSEELNNVQEFNQMNKFIPKFQENYIFSKVSNHGIIGFVDAADKRPKQFTAIVTSVSCRVFEVHMKQYHKFIEYDQNRENYQILSSEKDKKFMSYVLQEAQRGIEFQYELQKKFTEKDSITKDVVSNKKIILTQSKNLLDQFVKDSPRAQKVAKARNMSVQNTENLNISINQNILQIQQNSSQNLYRSSKYQSQQLSPEQNNQDLSSQILHVSPNRVSQKNSRNQSQCKSQNQSLSPKKRQDIQIQSQNQIEKNDEYKQSEKMIENLANKDNQLMLRESKEQLLEKKIKQYYKPMLKSVRKGNKESCLQQSSPNNSQQNINLQRSVQKLKMSNSNNQNLQFQFLNEGNFMNSDIQNGKIVDYQQQTQMAYDEYQKNRKFQENYLNLQNTNQNLNSNSREGGNGRMLTTLSLGKNQRSTLNNFDQQNSIKNISDMKSLNSTNFKSAYQQNNSNNYFRNQSQNISQKKFCISSNQSPKHCGTSHQRLNYDQKNQDDSNQMQFKYQIMNQQRKLLQNQIQIQNQNQNQNSDKNIYTGFKNQGNSKDIYFKNLYNIDTSQFHVQTENLQKSNRSQSQYSDQKTSIKLKKNFQIEEIVQFMDYQGIYTSDYMTGEMVKQGRKLKKNPLYTDDQENQSKNKIYHGNEETLAKGMLLKYIRGSIQKEGFQKNINDSSVKSQRSKQSFNGENSVKNINNGSKFLNFSRKSNIQNKNNIRKCVANTQTNLNFKRNYNQNQNDKFKYNQNGYNLLGMDFNQDLNSSLQIERIINKSQEFINESQEIQKIDQSLNINVENKNNNNNYFKLEWQKSFIVDESNQSQPRNIEEIKYLSNLQQEKPDINKSQDSEAQIDINKDQVQQQNQVTQLNQFKQGLNFSSDIFQQKNSSQYVINTQNSEENGTEIEENNNQNGIQKSELEENGDKGQQIKYHSELIQQLEERQQQNQKQILKYKQLIKQQQVKEQINQAREKFNIHDLVGLNNFQKKLLYLDKSLFIQNGNSFQERQKRSQILMKALYQSKLVQQKQKLRSLTLI</sequence>
<dbReference type="EMBL" id="LDAU01000019">
    <property type="protein sequence ID" value="KRX10788.1"/>
    <property type="molecule type" value="Genomic_DNA"/>
</dbReference>
<dbReference type="InterPro" id="IPR000595">
    <property type="entry name" value="cNMP-bd_dom"/>
</dbReference>
<reference evidence="3 4" key="1">
    <citation type="journal article" date="2015" name="Sci. Rep.">
        <title>Genome of the facultative scuticociliatosis pathogen Pseudocohnilembus persalinus provides insight into its virulence through horizontal gene transfer.</title>
        <authorList>
            <person name="Xiong J."/>
            <person name="Wang G."/>
            <person name="Cheng J."/>
            <person name="Tian M."/>
            <person name="Pan X."/>
            <person name="Warren A."/>
            <person name="Jiang C."/>
            <person name="Yuan D."/>
            <person name="Miao W."/>
        </authorList>
    </citation>
    <scope>NUCLEOTIDE SEQUENCE [LARGE SCALE GENOMIC DNA]</scope>
    <source>
        <strain evidence="3">36N120E</strain>
    </source>
</reference>
<dbReference type="PROSITE" id="PS50042">
    <property type="entry name" value="CNMP_BINDING_3"/>
    <property type="match status" value="2"/>
</dbReference>
<protein>
    <submittedName>
        <fullName evidence="3">Cyclic nucleotide-binding protein</fullName>
    </submittedName>
</protein>
<gene>
    <name evidence="3" type="ORF">PPERSA_00958</name>
</gene>
<dbReference type="SUPFAM" id="SSF51206">
    <property type="entry name" value="cAMP-binding domain-like"/>
    <property type="match status" value="2"/>
</dbReference>
<evidence type="ECO:0000313" key="4">
    <source>
        <dbReference type="Proteomes" id="UP000054937"/>
    </source>
</evidence>
<dbReference type="Gene3D" id="2.60.120.10">
    <property type="entry name" value="Jelly Rolls"/>
    <property type="match status" value="2"/>
</dbReference>
<dbReference type="CDD" id="cd00038">
    <property type="entry name" value="CAP_ED"/>
    <property type="match status" value="1"/>
</dbReference>
<accession>A0A0V0R8H2</accession>
<evidence type="ECO:0000259" key="2">
    <source>
        <dbReference type="PROSITE" id="PS50042"/>
    </source>
</evidence>
<evidence type="ECO:0000313" key="3">
    <source>
        <dbReference type="EMBL" id="KRX10788.1"/>
    </source>
</evidence>
<dbReference type="InParanoid" id="A0A0V0R8H2"/>
<feature type="region of interest" description="Disordered" evidence="1">
    <location>
        <begin position="515"/>
        <end position="542"/>
    </location>
</feature>
<dbReference type="InterPro" id="IPR018490">
    <property type="entry name" value="cNMP-bd_dom_sf"/>
</dbReference>
<dbReference type="InterPro" id="IPR014710">
    <property type="entry name" value="RmlC-like_jellyroll"/>
</dbReference>
<proteinExistence type="predicted"/>
<feature type="domain" description="Cyclic nucleotide-binding" evidence="2">
    <location>
        <begin position="96"/>
        <end position="147"/>
    </location>
</feature>
<comment type="caution">
    <text evidence="3">The sequence shown here is derived from an EMBL/GenBank/DDBJ whole genome shotgun (WGS) entry which is preliminary data.</text>
</comment>
<organism evidence="3 4">
    <name type="scientific">Pseudocohnilembus persalinus</name>
    <name type="common">Ciliate</name>
    <dbReference type="NCBI Taxonomy" id="266149"/>
    <lineage>
        <taxon>Eukaryota</taxon>
        <taxon>Sar</taxon>
        <taxon>Alveolata</taxon>
        <taxon>Ciliophora</taxon>
        <taxon>Intramacronucleata</taxon>
        <taxon>Oligohymenophorea</taxon>
        <taxon>Scuticociliatia</taxon>
        <taxon>Philasterida</taxon>
        <taxon>Pseudocohnilembidae</taxon>
        <taxon>Pseudocohnilembus</taxon>
    </lineage>
</organism>
<feature type="region of interest" description="Disordered" evidence="1">
    <location>
        <begin position="964"/>
        <end position="986"/>
    </location>
</feature>
<name>A0A0V0R8H2_PSEPJ</name>